<evidence type="ECO:0000313" key="2">
    <source>
        <dbReference type="Proteomes" id="UP001549031"/>
    </source>
</evidence>
<evidence type="ECO:0000313" key="1">
    <source>
        <dbReference type="EMBL" id="MET3587698.1"/>
    </source>
</evidence>
<organism evidence="1 2">
    <name type="scientific">Pseudorhizobium tarimense</name>
    <dbReference type="NCBI Taxonomy" id="1079109"/>
    <lineage>
        <taxon>Bacteria</taxon>
        <taxon>Pseudomonadati</taxon>
        <taxon>Pseudomonadota</taxon>
        <taxon>Alphaproteobacteria</taxon>
        <taxon>Hyphomicrobiales</taxon>
        <taxon>Rhizobiaceae</taxon>
        <taxon>Rhizobium/Agrobacterium group</taxon>
        <taxon>Pseudorhizobium</taxon>
    </lineage>
</organism>
<sequence length="74" mass="8167">MLTSWPLDQILFQPQFALKAFDTLPDFGPDHRAVTASLCHDPAAAQDVPEASVDDLVEAQRSLEAARRFSDLRG</sequence>
<dbReference type="RefSeq" id="WP_247245482.1">
    <property type="nucleotide sequence ID" value="NZ_JALJRA010000016.1"/>
</dbReference>
<comment type="caution">
    <text evidence="1">The sequence shown here is derived from an EMBL/GenBank/DDBJ whole genome shotgun (WGS) entry which is preliminary data.</text>
</comment>
<dbReference type="Proteomes" id="UP001549031">
    <property type="component" value="Unassembled WGS sequence"/>
</dbReference>
<name>A0ABV2HAZ4_9HYPH</name>
<proteinExistence type="predicted"/>
<accession>A0ABV2HAZ4</accession>
<reference evidence="1 2" key="1">
    <citation type="submission" date="2024-06" db="EMBL/GenBank/DDBJ databases">
        <title>Genomic Encyclopedia of Type Strains, Phase IV (KMG-IV): sequencing the most valuable type-strain genomes for metagenomic binning, comparative biology and taxonomic classification.</title>
        <authorList>
            <person name="Goeker M."/>
        </authorList>
    </citation>
    <scope>NUCLEOTIDE SEQUENCE [LARGE SCALE GENOMIC DNA]</scope>
    <source>
        <strain evidence="1 2">DSM 105042</strain>
    </source>
</reference>
<dbReference type="EMBL" id="JBEPLJ010000015">
    <property type="protein sequence ID" value="MET3587698.1"/>
    <property type="molecule type" value="Genomic_DNA"/>
</dbReference>
<keyword evidence="2" id="KW-1185">Reference proteome</keyword>
<protein>
    <submittedName>
        <fullName evidence="1">Uncharacterized protein</fullName>
    </submittedName>
</protein>
<gene>
    <name evidence="1" type="ORF">ABID21_003826</name>
</gene>